<dbReference type="Gene3D" id="3.40.50.300">
    <property type="entry name" value="P-loop containing nucleotide triphosphate hydrolases"/>
    <property type="match status" value="2"/>
</dbReference>
<feature type="binding site" evidence="5">
    <location>
        <begin position="307"/>
        <end position="313"/>
    </location>
    <ligand>
        <name>GTP</name>
        <dbReference type="ChEBI" id="CHEBI:37565"/>
    </ligand>
</feature>
<dbReference type="SUPFAM" id="SSF47895">
    <property type="entry name" value="Transducin (alpha subunit), insertion domain"/>
    <property type="match status" value="1"/>
</dbReference>
<keyword evidence="9" id="KW-1185">Reference proteome</keyword>
<organism evidence="9">
    <name type="scientific">Laccaria bicolor (strain S238N-H82 / ATCC MYA-4686)</name>
    <name type="common">Bicoloured deceiver</name>
    <name type="synonym">Laccaria laccata var. bicolor</name>
    <dbReference type="NCBI Taxonomy" id="486041"/>
    <lineage>
        <taxon>Eukaryota</taxon>
        <taxon>Fungi</taxon>
        <taxon>Dikarya</taxon>
        <taxon>Basidiomycota</taxon>
        <taxon>Agaricomycotina</taxon>
        <taxon>Agaricomycetes</taxon>
        <taxon>Agaricomycetidae</taxon>
        <taxon>Agaricales</taxon>
        <taxon>Agaricineae</taxon>
        <taxon>Hydnangiaceae</taxon>
        <taxon>Laccaria</taxon>
    </lineage>
</organism>
<dbReference type="SMART" id="SM00275">
    <property type="entry name" value="G_alpha"/>
    <property type="match status" value="1"/>
</dbReference>
<feature type="compositionally biased region" description="Basic and acidic residues" evidence="7">
    <location>
        <begin position="28"/>
        <end position="56"/>
    </location>
</feature>
<dbReference type="InterPro" id="IPR011025">
    <property type="entry name" value="GproteinA_insert"/>
</dbReference>
<keyword evidence="3 5" id="KW-0342">GTP-binding</keyword>
<feature type="binding site" evidence="5">
    <location>
        <begin position="406"/>
        <end position="409"/>
    </location>
    <ligand>
        <name>GTP</name>
        <dbReference type="ChEBI" id="CHEBI:37565"/>
    </ligand>
</feature>
<dbReference type="GO" id="GO:0005834">
    <property type="term" value="C:heterotrimeric G-protein complex"/>
    <property type="evidence" value="ECO:0007669"/>
    <property type="project" value="TreeGrafter"/>
</dbReference>
<dbReference type="GO" id="GO:0046872">
    <property type="term" value="F:metal ion binding"/>
    <property type="evidence" value="ECO:0007669"/>
    <property type="project" value="UniProtKB-KW"/>
</dbReference>
<dbReference type="GeneID" id="6076051"/>
<dbReference type="PROSITE" id="PS51882">
    <property type="entry name" value="G_ALPHA"/>
    <property type="match status" value="1"/>
</dbReference>
<dbReference type="KEGG" id="lbc:LACBIDRAFT_296426"/>
<dbReference type="CDD" id="cd00066">
    <property type="entry name" value="G-alpha"/>
    <property type="match status" value="1"/>
</dbReference>
<feature type="binding site" evidence="6">
    <location>
        <position position="313"/>
    </location>
    <ligand>
        <name>Mg(2+)</name>
        <dbReference type="ChEBI" id="CHEBI:18420"/>
    </ligand>
</feature>
<sequence length="495" mass="55753">MQFRRRIDINSEDDPLSRAIAPPPNETQEEKDTRIAAEAEAQKRSDAIDEEINRQRTAEKKSPKFVRVLLLGQSESGKSTTLKNFQLINSPKAFRDERASWRAVVQLNVVRSIQLILNTMAEVQGQGSPRPDNLHTLTPEHLKLRMRLLPLHQVEEALLRKLTPPGSIEFEATHLSSAVTNFNYATRSARTRKEIAVNSTSQWKGAFSRVVANTVRSSMDSGMDIDFDDPNDPGIVLHACAEDMTRLWNDPTIKGMLKTRKIRLEDKAGLLVNLLLAVPSAETISSFLDSLDRVTSLKYVPSDDDILRARLKTLGVSEHRFKFKAGNMVAHDWKVFDVGGARSLRAAWAPFFDNMDAIIFLAPISGFDETLAEDPSVNRLEDSILLWKSIVSNPLLQNAQTVLFLNKFDLFRAKLDSGIQFGQHVVSYGNRPNKSENASNYLRKKFANLHKQYSPSPRVLYCHLTSAIDGKSTQSILGNVRDMVLRQYLRESSLV</sequence>
<dbReference type="AlphaFoldDB" id="B0D8S6"/>
<dbReference type="PANTHER" id="PTHR10218">
    <property type="entry name" value="GTP-BINDING PROTEIN ALPHA SUBUNIT"/>
    <property type="match status" value="1"/>
</dbReference>
<dbReference type="PANTHER" id="PTHR10218:SF360">
    <property type="entry name" value="GUANINE NUCLEOTIDE-BINDING PROTEIN SUBUNIT ALPHA HOMOLOG"/>
    <property type="match status" value="1"/>
</dbReference>
<dbReference type="PRINTS" id="PR00318">
    <property type="entry name" value="GPROTEINA"/>
</dbReference>
<evidence type="ECO:0000256" key="1">
    <source>
        <dbReference type="ARBA" id="ARBA00022723"/>
    </source>
</evidence>
<feature type="region of interest" description="Disordered" evidence="7">
    <location>
        <begin position="1"/>
        <end position="56"/>
    </location>
</feature>
<dbReference type="Proteomes" id="UP000001194">
    <property type="component" value="Unassembled WGS sequence"/>
</dbReference>
<dbReference type="InterPro" id="IPR027417">
    <property type="entry name" value="P-loop_NTPase"/>
</dbReference>
<dbReference type="GO" id="GO:0003924">
    <property type="term" value="F:GTPase activity"/>
    <property type="evidence" value="ECO:0007669"/>
    <property type="project" value="InterPro"/>
</dbReference>
<dbReference type="GO" id="GO:0031683">
    <property type="term" value="F:G-protein beta/gamma-subunit complex binding"/>
    <property type="evidence" value="ECO:0007669"/>
    <property type="project" value="InterPro"/>
</dbReference>
<dbReference type="STRING" id="486041.B0D8S6"/>
<feature type="binding site" evidence="5">
    <location>
        <position position="467"/>
    </location>
    <ligand>
        <name>GTP</name>
        <dbReference type="ChEBI" id="CHEBI:37565"/>
    </ligand>
</feature>
<keyword evidence="4" id="KW-0807">Transducer</keyword>
<dbReference type="GO" id="GO:0005737">
    <property type="term" value="C:cytoplasm"/>
    <property type="evidence" value="ECO:0007669"/>
    <property type="project" value="TreeGrafter"/>
</dbReference>
<protein>
    <submittedName>
        <fullName evidence="8">Guanine nucleotide-binding protein alpha-4 subunit</fullName>
    </submittedName>
</protein>
<evidence type="ECO:0000256" key="3">
    <source>
        <dbReference type="ARBA" id="ARBA00023134"/>
    </source>
</evidence>
<dbReference type="SUPFAM" id="SSF52540">
    <property type="entry name" value="P-loop containing nucleoside triphosphate hydrolases"/>
    <property type="match status" value="1"/>
</dbReference>
<dbReference type="InterPro" id="IPR001019">
    <property type="entry name" value="Gprotein_alpha_su"/>
</dbReference>
<evidence type="ECO:0000256" key="5">
    <source>
        <dbReference type="PIRSR" id="PIRSR601019-1"/>
    </source>
</evidence>
<name>B0D8S6_LACBS</name>
<proteinExistence type="predicted"/>
<accession>B0D8S6</accession>
<dbReference type="InParanoid" id="B0D8S6"/>
<keyword evidence="2 5" id="KW-0547">Nucleotide-binding</keyword>
<dbReference type="RefSeq" id="XP_001880437.1">
    <property type="nucleotide sequence ID" value="XM_001880402.1"/>
</dbReference>
<dbReference type="FunFam" id="3.40.50.300:FF:000692">
    <property type="entry name" value="Guanine nucleotide-binding protein subunit alpha"/>
    <property type="match status" value="1"/>
</dbReference>
<evidence type="ECO:0000313" key="8">
    <source>
        <dbReference type="EMBL" id="EDR09124.1"/>
    </source>
</evidence>
<evidence type="ECO:0000256" key="6">
    <source>
        <dbReference type="PIRSR" id="PIRSR601019-2"/>
    </source>
</evidence>
<gene>
    <name evidence="8" type="ORF">LACBIDRAFT_296426</name>
</gene>
<dbReference type="GO" id="GO:0005525">
    <property type="term" value="F:GTP binding"/>
    <property type="evidence" value="ECO:0007669"/>
    <property type="project" value="UniProtKB-KW"/>
</dbReference>
<evidence type="ECO:0000256" key="7">
    <source>
        <dbReference type="SAM" id="MobiDB-lite"/>
    </source>
</evidence>
<dbReference type="EMBL" id="DS547100">
    <property type="protein sequence ID" value="EDR09124.1"/>
    <property type="molecule type" value="Genomic_DNA"/>
</dbReference>
<dbReference type="OrthoDB" id="5817230at2759"/>
<evidence type="ECO:0000256" key="4">
    <source>
        <dbReference type="ARBA" id="ARBA00023224"/>
    </source>
</evidence>
<dbReference type="GO" id="GO:0001664">
    <property type="term" value="F:G protein-coupled receptor binding"/>
    <property type="evidence" value="ECO:0007669"/>
    <property type="project" value="TreeGrafter"/>
</dbReference>
<evidence type="ECO:0000256" key="2">
    <source>
        <dbReference type="ARBA" id="ARBA00022741"/>
    </source>
</evidence>
<reference evidence="8 9" key="1">
    <citation type="journal article" date="2008" name="Nature">
        <title>The genome of Laccaria bicolor provides insights into mycorrhizal symbiosis.</title>
        <authorList>
            <person name="Martin F."/>
            <person name="Aerts A."/>
            <person name="Ahren D."/>
            <person name="Brun A."/>
            <person name="Danchin E.G.J."/>
            <person name="Duchaussoy F."/>
            <person name="Gibon J."/>
            <person name="Kohler A."/>
            <person name="Lindquist E."/>
            <person name="Pereda V."/>
            <person name="Salamov A."/>
            <person name="Shapiro H.J."/>
            <person name="Wuyts J."/>
            <person name="Blaudez D."/>
            <person name="Buee M."/>
            <person name="Brokstein P."/>
            <person name="Canbaeck B."/>
            <person name="Cohen D."/>
            <person name="Courty P.E."/>
            <person name="Coutinho P.M."/>
            <person name="Delaruelle C."/>
            <person name="Detter J.C."/>
            <person name="Deveau A."/>
            <person name="DiFazio S."/>
            <person name="Duplessis S."/>
            <person name="Fraissinet-Tachet L."/>
            <person name="Lucic E."/>
            <person name="Frey-Klett P."/>
            <person name="Fourrey C."/>
            <person name="Feussner I."/>
            <person name="Gay G."/>
            <person name="Grimwood J."/>
            <person name="Hoegger P.J."/>
            <person name="Jain P."/>
            <person name="Kilaru S."/>
            <person name="Labbe J."/>
            <person name="Lin Y.C."/>
            <person name="Legue V."/>
            <person name="Le Tacon F."/>
            <person name="Marmeisse R."/>
            <person name="Melayah D."/>
            <person name="Montanini B."/>
            <person name="Muratet M."/>
            <person name="Nehls U."/>
            <person name="Niculita-Hirzel H."/>
            <person name="Oudot-Le Secq M.P."/>
            <person name="Peter M."/>
            <person name="Quesneville H."/>
            <person name="Rajashekar B."/>
            <person name="Reich M."/>
            <person name="Rouhier N."/>
            <person name="Schmutz J."/>
            <person name="Yin T."/>
            <person name="Chalot M."/>
            <person name="Henrissat B."/>
            <person name="Kuees U."/>
            <person name="Lucas S."/>
            <person name="Van de Peer Y."/>
            <person name="Podila G.K."/>
            <person name="Polle A."/>
            <person name="Pukkila P.J."/>
            <person name="Richardson P.M."/>
            <person name="Rouze P."/>
            <person name="Sanders I.R."/>
            <person name="Stajich J.E."/>
            <person name="Tunlid A."/>
            <person name="Tuskan G."/>
            <person name="Grigoriev I.V."/>
        </authorList>
    </citation>
    <scope>NUCLEOTIDE SEQUENCE [LARGE SCALE GENOMIC DNA]</scope>
    <source>
        <strain evidence="9">S238N-H82 / ATCC MYA-4686</strain>
    </source>
</reference>
<keyword evidence="6" id="KW-0460">Magnesium</keyword>
<dbReference type="Pfam" id="PF00503">
    <property type="entry name" value="G-alpha"/>
    <property type="match status" value="1"/>
</dbReference>
<evidence type="ECO:0000313" key="9">
    <source>
        <dbReference type="Proteomes" id="UP000001194"/>
    </source>
</evidence>
<dbReference type="HOGENOM" id="CLU_014184_1_1_1"/>
<keyword evidence="1 6" id="KW-0479">Metal-binding</keyword>
<dbReference type="GO" id="GO:0007188">
    <property type="term" value="P:adenylate cyclase-modulating G protein-coupled receptor signaling pathway"/>
    <property type="evidence" value="ECO:0007669"/>
    <property type="project" value="TreeGrafter"/>
</dbReference>